<evidence type="ECO:0000256" key="9">
    <source>
        <dbReference type="ARBA" id="ARBA00044878"/>
    </source>
</evidence>
<evidence type="ECO:0000256" key="13">
    <source>
        <dbReference type="ARBA" id="ARBA00044893"/>
    </source>
</evidence>
<comment type="caution">
    <text evidence="27">The sequence shown here is derived from an EMBL/GenBank/DDBJ whole genome shotgun (WGS) entry which is preliminary data.</text>
</comment>
<dbReference type="Pfam" id="PF07690">
    <property type="entry name" value="MFS_1"/>
    <property type="match status" value="1"/>
</dbReference>
<feature type="transmembrane region" description="Helical" evidence="25">
    <location>
        <begin position="291"/>
        <end position="313"/>
    </location>
</feature>
<feature type="domain" description="Major facilitator superfamily (MFS) profile" evidence="26">
    <location>
        <begin position="19"/>
        <end position="422"/>
    </location>
</feature>
<dbReference type="InterPro" id="IPR011701">
    <property type="entry name" value="MFS"/>
</dbReference>
<feature type="transmembrane region" description="Helical" evidence="25">
    <location>
        <begin position="263"/>
        <end position="284"/>
    </location>
</feature>
<evidence type="ECO:0000256" key="21">
    <source>
        <dbReference type="ARBA" id="ARBA00044985"/>
    </source>
</evidence>
<comment type="catalytic activity">
    <reaction evidence="15">
        <text>L-arginyl-L-alpha-amino acid(out) = L-arginyl-L-alpha-amino acid(in)</text>
        <dbReference type="Rhea" id="RHEA:79371"/>
        <dbReference type="ChEBI" id="CHEBI:84315"/>
    </reaction>
</comment>
<keyword evidence="3" id="KW-0813">Transport</keyword>
<dbReference type="SUPFAM" id="SSF103473">
    <property type="entry name" value="MFS general substrate transporter"/>
    <property type="match status" value="1"/>
</dbReference>
<dbReference type="PANTHER" id="PTHR23512">
    <property type="entry name" value="MAJOR FACILITATOR SUPERFAMILY DOMAIN-CONTAINING PROTEIN 1"/>
    <property type="match status" value="1"/>
</dbReference>
<comment type="catalytic activity">
    <reaction evidence="11">
        <text>L-alpha-aminoacyl-L-histidine(out) = L-alpha-aminoacyl-L-histidine(in)</text>
        <dbReference type="Rhea" id="RHEA:79375"/>
        <dbReference type="ChEBI" id="CHEBI:229967"/>
    </reaction>
</comment>
<comment type="catalytic activity">
    <reaction evidence="19">
        <text>L-alanyl-L-lysine(out) = L-alanyl-L-lysine(in)</text>
        <dbReference type="Rhea" id="RHEA:79415"/>
        <dbReference type="ChEBI" id="CHEBI:192470"/>
    </reaction>
</comment>
<comment type="catalytic activity">
    <reaction evidence="14">
        <text>L-aspartyl-L-lysine(out) = L-aspartyl-L-lysine(in)</text>
        <dbReference type="Rhea" id="RHEA:79411"/>
        <dbReference type="ChEBI" id="CHEBI:229953"/>
    </reaction>
</comment>
<dbReference type="RefSeq" id="WP_238582788.1">
    <property type="nucleotide sequence ID" value="NZ_CAAAHN010000009.1"/>
</dbReference>
<comment type="catalytic activity">
    <reaction evidence="20">
        <text>L-lysyl-glycine(out) = L-lysyl-glycine(in)</text>
        <dbReference type="Rhea" id="RHEA:79407"/>
        <dbReference type="ChEBI" id="CHEBI:191202"/>
    </reaction>
</comment>
<feature type="transmembrane region" description="Helical" evidence="25">
    <location>
        <begin position="348"/>
        <end position="370"/>
    </location>
</feature>
<gene>
    <name evidence="27" type="ORF">Lgee_0662</name>
</gene>
<evidence type="ECO:0000256" key="5">
    <source>
        <dbReference type="ARBA" id="ARBA00022989"/>
    </source>
</evidence>
<dbReference type="GO" id="GO:0005765">
    <property type="term" value="C:lysosomal membrane"/>
    <property type="evidence" value="ECO:0007669"/>
    <property type="project" value="UniProtKB-SubCell"/>
</dbReference>
<evidence type="ECO:0000256" key="16">
    <source>
        <dbReference type="ARBA" id="ARBA00044900"/>
    </source>
</evidence>
<feature type="transmembrane region" description="Helical" evidence="25">
    <location>
        <begin position="226"/>
        <end position="243"/>
    </location>
</feature>
<evidence type="ECO:0000256" key="8">
    <source>
        <dbReference type="ARBA" id="ARBA00044876"/>
    </source>
</evidence>
<evidence type="ECO:0000256" key="25">
    <source>
        <dbReference type="SAM" id="Phobius"/>
    </source>
</evidence>
<evidence type="ECO:0000256" key="7">
    <source>
        <dbReference type="ARBA" id="ARBA00023228"/>
    </source>
</evidence>
<evidence type="ECO:0000256" key="23">
    <source>
        <dbReference type="ARBA" id="ARBA00045709"/>
    </source>
</evidence>
<dbReference type="STRING" id="45065.Lgee_0662"/>
<comment type="catalytic activity">
    <reaction evidence="10">
        <text>L-alpha-aminoacyl-L-arginine(out) = L-alpha-aminoacyl-L-arginine(in)</text>
        <dbReference type="Rhea" id="RHEA:79367"/>
        <dbReference type="ChEBI" id="CHEBI:229968"/>
    </reaction>
</comment>
<dbReference type="PATRIC" id="fig|45065.4.peg.704"/>
<feature type="transmembrane region" description="Helical" evidence="25">
    <location>
        <begin position="177"/>
        <end position="196"/>
    </location>
</feature>
<feature type="transmembrane region" description="Helical" evidence="25">
    <location>
        <begin position="20"/>
        <end position="39"/>
    </location>
</feature>
<organism evidence="27 28">
    <name type="scientific">Legionella geestiana</name>
    <dbReference type="NCBI Taxonomy" id="45065"/>
    <lineage>
        <taxon>Bacteria</taxon>
        <taxon>Pseudomonadati</taxon>
        <taxon>Pseudomonadota</taxon>
        <taxon>Gammaproteobacteria</taxon>
        <taxon>Legionellales</taxon>
        <taxon>Legionellaceae</taxon>
        <taxon>Legionella</taxon>
    </lineage>
</organism>
<evidence type="ECO:0000256" key="14">
    <source>
        <dbReference type="ARBA" id="ARBA00044898"/>
    </source>
</evidence>
<dbReference type="InterPro" id="IPR052187">
    <property type="entry name" value="MFSD1"/>
</dbReference>
<feature type="transmembrane region" description="Helical" evidence="25">
    <location>
        <begin position="117"/>
        <end position="138"/>
    </location>
</feature>
<reference evidence="27 28" key="1">
    <citation type="submission" date="2015-11" db="EMBL/GenBank/DDBJ databases">
        <title>Genomic analysis of 38 Legionella species identifies large and diverse effector repertoires.</title>
        <authorList>
            <person name="Burstein D."/>
            <person name="Amaro F."/>
            <person name="Zusman T."/>
            <person name="Lifshitz Z."/>
            <person name="Cohen O."/>
            <person name="Gilbert J.A."/>
            <person name="Pupko T."/>
            <person name="Shuman H.A."/>
            <person name="Segal G."/>
        </authorList>
    </citation>
    <scope>NUCLEOTIDE SEQUENCE [LARGE SCALE GENOMIC DNA]</scope>
    <source>
        <strain evidence="27 28">ATCC 49504</strain>
    </source>
</reference>
<accession>A0A0W0U3X4</accession>
<keyword evidence="6 25" id="KW-0472">Membrane</keyword>
<evidence type="ECO:0000256" key="6">
    <source>
        <dbReference type="ARBA" id="ARBA00023136"/>
    </source>
</evidence>
<feature type="transmembrane region" description="Helical" evidence="25">
    <location>
        <begin position="399"/>
        <end position="419"/>
    </location>
</feature>
<comment type="function">
    <text evidence="23">Lysosomal dipeptide uniporter that selectively exports lysine, arginine or histidine-containing dipeptides with a net positive charge from the lysosome lumen into the cytosol. Could play a role in a specific type of protein O-glycosylation indirectly regulating macrophages migration and tissue invasion. Also essential for liver homeostasis.</text>
</comment>
<comment type="catalytic activity">
    <reaction evidence="17">
        <text>L-arginyl-glycine(out) = L-arginyl-glycine(in)</text>
        <dbReference type="Rhea" id="RHEA:79391"/>
        <dbReference type="ChEBI" id="CHEBI:229955"/>
    </reaction>
</comment>
<dbReference type="EMBL" id="LNYC01000020">
    <property type="protein sequence ID" value="KTD02333.1"/>
    <property type="molecule type" value="Genomic_DNA"/>
</dbReference>
<feature type="transmembrane region" description="Helical" evidence="25">
    <location>
        <begin position="319"/>
        <end position="341"/>
    </location>
</feature>
<evidence type="ECO:0000256" key="15">
    <source>
        <dbReference type="ARBA" id="ARBA00044899"/>
    </source>
</evidence>
<keyword evidence="7" id="KW-0458">Lysosome</keyword>
<comment type="catalytic activity">
    <reaction evidence="12">
        <text>L-lysyl-L-alpha-amino acid(out) = L-lysyl-L-alpha-amino acid(in)</text>
        <dbReference type="Rhea" id="RHEA:79387"/>
        <dbReference type="ChEBI" id="CHEBI:229965"/>
    </reaction>
</comment>
<evidence type="ECO:0000313" key="28">
    <source>
        <dbReference type="Proteomes" id="UP000054785"/>
    </source>
</evidence>
<keyword evidence="5 25" id="KW-1133">Transmembrane helix</keyword>
<dbReference type="PROSITE" id="PS50850">
    <property type="entry name" value="MFS"/>
    <property type="match status" value="1"/>
</dbReference>
<comment type="catalytic activity">
    <reaction evidence="9">
        <text>L-histidyl-glycine(out) = L-histidyl-glycine(in)</text>
        <dbReference type="Rhea" id="RHEA:79395"/>
        <dbReference type="ChEBI" id="CHEBI:229957"/>
    </reaction>
</comment>
<dbReference type="PANTHER" id="PTHR23512:SF3">
    <property type="entry name" value="MAJOR FACILITATOR SUPERFAMILY DOMAIN-CONTAINING PROTEIN 1"/>
    <property type="match status" value="1"/>
</dbReference>
<evidence type="ECO:0000256" key="2">
    <source>
        <dbReference type="ARBA" id="ARBA00008335"/>
    </source>
</evidence>
<comment type="catalytic activity">
    <reaction evidence="8">
        <text>L-lysyl-L-alanine(out) = L-lysyl-L-alanine(in)</text>
        <dbReference type="Rhea" id="RHEA:79399"/>
        <dbReference type="ChEBI" id="CHEBI:229954"/>
    </reaction>
</comment>
<evidence type="ECO:0000313" key="27">
    <source>
        <dbReference type="EMBL" id="KTD02333.1"/>
    </source>
</evidence>
<evidence type="ECO:0000256" key="19">
    <source>
        <dbReference type="ARBA" id="ARBA00044919"/>
    </source>
</evidence>
<feature type="transmembrane region" description="Helical" evidence="25">
    <location>
        <begin position="88"/>
        <end position="105"/>
    </location>
</feature>
<evidence type="ECO:0000256" key="24">
    <source>
        <dbReference type="ARBA" id="ARBA00046376"/>
    </source>
</evidence>
<evidence type="ECO:0000256" key="18">
    <source>
        <dbReference type="ARBA" id="ARBA00044912"/>
    </source>
</evidence>
<dbReference type="InterPro" id="IPR036259">
    <property type="entry name" value="MFS_trans_sf"/>
</dbReference>
<name>A0A0W0U3X4_9GAMM</name>
<keyword evidence="4 25" id="KW-0812">Transmembrane</keyword>
<dbReference type="Proteomes" id="UP000054785">
    <property type="component" value="Unassembled WGS sequence"/>
</dbReference>
<evidence type="ECO:0000256" key="1">
    <source>
        <dbReference type="ARBA" id="ARBA00004155"/>
    </source>
</evidence>
<evidence type="ECO:0000256" key="4">
    <source>
        <dbReference type="ARBA" id="ARBA00022692"/>
    </source>
</evidence>
<comment type="catalytic activity">
    <reaction evidence="18">
        <text>L-histidyl-L-alpha-amino acid(out) = L-histidyl-L-alpha-amino acid(in)</text>
        <dbReference type="Rhea" id="RHEA:79379"/>
        <dbReference type="ChEBI" id="CHEBI:229964"/>
    </reaction>
</comment>
<dbReference type="InterPro" id="IPR020846">
    <property type="entry name" value="MFS_dom"/>
</dbReference>
<evidence type="ECO:0000256" key="22">
    <source>
        <dbReference type="ARBA" id="ARBA00045018"/>
    </source>
</evidence>
<keyword evidence="28" id="KW-1185">Reference proteome</keyword>
<comment type="subunit">
    <text evidence="24">Homodimer. Interacts with lysosomal protein GLMP (via lumenal domain); the interaction starts while both proteins are still in the endoplasmic reticulum and is required for stabilization of MFSD1 in lysosomes but has no direct effect on its targeting to lysosomes or transporter activity.</text>
</comment>
<evidence type="ECO:0000256" key="20">
    <source>
        <dbReference type="ARBA" id="ARBA00044924"/>
    </source>
</evidence>
<dbReference type="GO" id="GO:0022857">
    <property type="term" value="F:transmembrane transporter activity"/>
    <property type="evidence" value="ECO:0007669"/>
    <property type="project" value="InterPro"/>
</dbReference>
<sequence>MMQAQSESAPVLTKTTAWPYILWLFPVLFFAYQFILRLWPGLMMHPIMQQLSIDASQFGLIAAFYYYGYAGMQIPAALLLERFGVARVMFGFALLCAIATAMFTLSNSLWLSCLSRFLVGAGSAIGFLGVSQVIAHWFPKAHFARMTGFSFSLGLMGAVYGGKPVTLLIDAWNWKQVGLMLAVAAFVIGSLIWIVFSMRRTHAPRDTAGASMTLSDFRPLLASRELWLLALANLLMVGALEGFSDVWGVPWLTVKYALNRADAAQLVSFVYIGMLFGGPLLATLSLRFGNLAVIALSGVGIALIFCALLLSATMPLWELAVLFFVMGLLCCYQVIVFAAGAEAVRAEYLGVCIAFLNCINMLGGSFFHTVTGRLLDRFWNGALSVDGIRLYSVEAYRQALMVIPLCALLGVLLVVCLAWRSRLSGRCALNGV</sequence>
<evidence type="ECO:0000256" key="11">
    <source>
        <dbReference type="ARBA" id="ARBA00044884"/>
    </source>
</evidence>
<comment type="catalytic activity">
    <reaction evidence="13">
        <text>L-alpha-aminoacyl-L-lysine(out) = L-alpha-aminoacyl-L-lysine(in)</text>
        <dbReference type="Rhea" id="RHEA:79383"/>
        <dbReference type="ChEBI" id="CHEBI:229966"/>
    </reaction>
</comment>
<comment type="similarity">
    <text evidence="2">Belongs to the major facilitator superfamily.</text>
</comment>
<proteinExistence type="inferred from homology"/>
<comment type="catalytic activity">
    <reaction evidence="16">
        <text>L-lysyl-L-lysine(out) = L-lysyl-L-lysine(in)</text>
        <dbReference type="Rhea" id="RHEA:79403"/>
        <dbReference type="ChEBI" id="CHEBI:229956"/>
    </reaction>
</comment>
<protein>
    <recommendedName>
        <fullName evidence="21">Lysosomal dipeptide transporter MFSD1</fullName>
    </recommendedName>
    <alternativeName>
        <fullName evidence="22">Major facilitator superfamily domain-containing protein 1</fullName>
    </alternativeName>
</protein>
<dbReference type="Gene3D" id="1.20.1250.20">
    <property type="entry name" value="MFS general substrate transporter like domains"/>
    <property type="match status" value="2"/>
</dbReference>
<evidence type="ECO:0000256" key="3">
    <source>
        <dbReference type="ARBA" id="ARBA00022448"/>
    </source>
</evidence>
<comment type="subcellular location">
    <subcellularLocation>
        <location evidence="1">Lysosome membrane</location>
        <topology evidence="1">Multi-pass membrane protein</topology>
    </subcellularLocation>
</comment>
<evidence type="ECO:0000256" key="17">
    <source>
        <dbReference type="ARBA" id="ARBA00044903"/>
    </source>
</evidence>
<evidence type="ECO:0000259" key="26">
    <source>
        <dbReference type="PROSITE" id="PS50850"/>
    </source>
</evidence>
<evidence type="ECO:0000256" key="12">
    <source>
        <dbReference type="ARBA" id="ARBA00044891"/>
    </source>
</evidence>
<dbReference type="AlphaFoldDB" id="A0A0W0U3X4"/>
<evidence type="ECO:0000256" key="10">
    <source>
        <dbReference type="ARBA" id="ARBA00044881"/>
    </source>
</evidence>